<keyword evidence="1" id="KW-0472">Membrane</keyword>
<keyword evidence="5" id="KW-1185">Reference proteome</keyword>
<evidence type="ECO:0000256" key="2">
    <source>
        <dbReference type="SAM" id="SignalP"/>
    </source>
</evidence>
<dbReference type="STRING" id="570519.SAMN04488116_3030"/>
<keyword evidence="2" id="KW-0732">Signal</keyword>
<evidence type="ECO:0000256" key="1">
    <source>
        <dbReference type="SAM" id="Phobius"/>
    </source>
</evidence>
<sequence length="244" mass="28889">MRKIWLLGLLLLMCLKGIAQNDSLVKQDRSDFAPLEISKEDLRTYLEDDAFNYEIVKADNSWLDALQNWFYNLLIGFFEWLFGMEQAVGYLAVFLRFLPYILLAILLFLIIRFFIKANTRSLIYSQKNPNLVVLSEEERIIKTENIQELIQEALAQNNYRLAIRYYYLFILKMLTERELIDWQLQKTNDDYIRELSGNALKSSFSKATLLYDYIWYGEFNIDQERYTKAENVFVSLKNAIGSNV</sequence>
<feature type="chain" id="PRO_5012093077" description="Protein-glutamine gamma-glutamyltransferase-like C-terminal domain-containing protein" evidence="2">
    <location>
        <begin position="22"/>
        <end position="244"/>
    </location>
</feature>
<evidence type="ECO:0000259" key="3">
    <source>
        <dbReference type="Pfam" id="PF13559"/>
    </source>
</evidence>
<evidence type="ECO:0000313" key="4">
    <source>
        <dbReference type="EMBL" id="SHG95897.1"/>
    </source>
</evidence>
<organism evidence="4 5">
    <name type="scientific">Flagellimonas flava</name>
    <dbReference type="NCBI Taxonomy" id="570519"/>
    <lineage>
        <taxon>Bacteria</taxon>
        <taxon>Pseudomonadati</taxon>
        <taxon>Bacteroidota</taxon>
        <taxon>Flavobacteriia</taxon>
        <taxon>Flavobacteriales</taxon>
        <taxon>Flavobacteriaceae</taxon>
        <taxon>Flagellimonas</taxon>
    </lineage>
</organism>
<feature type="domain" description="Protein-glutamine gamma-glutamyltransferase-like C-terminal" evidence="3">
    <location>
        <begin position="167"/>
        <end position="230"/>
    </location>
</feature>
<dbReference type="EMBL" id="FQWL01000006">
    <property type="protein sequence ID" value="SHG95897.1"/>
    <property type="molecule type" value="Genomic_DNA"/>
</dbReference>
<reference evidence="5" key="1">
    <citation type="submission" date="2016-11" db="EMBL/GenBank/DDBJ databases">
        <authorList>
            <person name="Varghese N."/>
            <person name="Submissions S."/>
        </authorList>
    </citation>
    <scope>NUCLEOTIDE SEQUENCE [LARGE SCALE GENOMIC DNA]</scope>
    <source>
        <strain evidence="5">DSM 22638</strain>
    </source>
</reference>
<dbReference type="Proteomes" id="UP000184532">
    <property type="component" value="Unassembled WGS sequence"/>
</dbReference>
<evidence type="ECO:0000313" key="5">
    <source>
        <dbReference type="Proteomes" id="UP000184532"/>
    </source>
</evidence>
<dbReference type="InterPro" id="IPR025403">
    <property type="entry name" value="TgpA-like_C"/>
</dbReference>
<accession>A0A1M5P2F5</accession>
<name>A0A1M5P2F5_9FLAO</name>
<dbReference type="OrthoDB" id="5491447at2"/>
<protein>
    <recommendedName>
        <fullName evidence="3">Protein-glutamine gamma-glutamyltransferase-like C-terminal domain-containing protein</fullName>
    </recommendedName>
</protein>
<dbReference type="RefSeq" id="WP_073181114.1">
    <property type="nucleotide sequence ID" value="NZ_FQWL01000006.1"/>
</dbReference>
<feature type="signal peptide" evidence="2">
    <location>
        <begin position="1"/>
        <end position="21"/>
    </location>
</feature>
<proteinExistence type="predicted"/>
<keyword evidence="1" id="KW-0812">Transmembrane</keyword>
<keyword evidence="1" id="KW-1133">Transmembrane helix</keyword>
<gene>
    <name evidence="4" type="ORF">SAMN04488116_3030</name>
</gene>
<dbReference type="AlphaFoldDB" id="A0A1M5P2F5"/>
<feature type="transmembrane region" description="Helical" evidence="1">
    <location>
        <begin position="87"/>
        <end position="115"/>
    </location>
</feature>
<dbReference type="Pfam" id="PF13559">
    <property type="entry name" value="DUF4129"/>
    <property type="match status" value="1"/>
</dbReference>